<evidence type="ECO:0000313" key="1">
    <source>
        <dbReference type="EMBL" id="KOO30958.1"/>
    </source>
</evidence>
<name>A0A0M0JXW2_9EUKA</name>
<accession>A0A0M0JXW2</accession>
<organism evidence="1 2">
    <name type="scientific">Chrysochromulina tobinii</name>
    <dbReference type="NCBI Taxonomy" id="1460289"/>
    <lineage>
        <taxon>Eukaryota</taxon>
        <taxon>Haptista</taxon>
        <taxon>Haptophyta</taxon>
        <taxon>Prymnesiophyceae</taxon>
        <taxon>Prymnesiales</taxon>
        <taxon>Chrysochromulinaceae</taxon>
        <taxon>Chrysochromulina</taxon>
    </lineage>
</organism>
<dbReference type="EMBL" id="JWZX01002116">
    <property type="protein sequence ID" value="KOO30958.1"/>
    <property type="molecule type" value="Genomic_DNA"/>
</dbReference>
<evidence type="ECO:0000313" key="2">
    <source>
        <dbReference type="Proteomes" id="UP000037460"/>
    </source>
</evidence>
<sequence>MTFGEEAGVGAGFYDEAGNIHRNGIGSLIWMVCKEVGQKEGVGRDGADYYTPAELVATRLRGHLNTRANAEQIIIYYVNGTMIHAYSMMDESCKLPDHYLKANLWWRCPEWIAAVPHVCVRQVARPMVYSSDHATATSDRDGLIVMGELTTEKLKITGFKLWSGGLVPDFLSVTEHHKKLPERVFLDCPFIDSSRQQAPFHFAKVAKLANGKVIIIDSGKDQRAGEDAQQAYRWLVPEDIQDEPAVSSQLQKPREERTALILRGEVVLDMRQRKKVPEYLDYHKAIVIDPAMINFMSAEPYPVYVREFYVNASGLHHFRQPTVDFMLHQIKHCYFNESDLDEMVPRKALAHALVTTMHEVDKHTHVVEVHLTLRELASIVLFEQFELEGTELYTNIGHLEEDEQHTILERLFGKRIFRIVGPRDREYYKVLMASNKRGAGSITFNLETRILKLVCCSRRFNENGGDEAGAAITPALVVPNGKQPTDYRFDLATLKYYEVLMAGNY</sequence>
<reference evidence="2" key="1">
    <citation type="journal article" date="2015" name="PLoS Genet.">
        <title>Genome Sequence and Transcriptome Analyses of Chrysochromulina tobin: Metabolic Tools for Enhanced Algal Fitness in the Prominent Order Prymnesiales (Haptophyceae).</title>
        <authorList>
            <person name="Hovde B.T."/>
            <person name="Deodato C.R."/>
            <person name="Hunsperger H.M."/>
            <person name="Ryken S.A."/>
            <person name="Yost W."/>
            <person name="Jha R.K."/>
            <person name="Patterson J."/>
            <person name="Monnat R.J. Jr."/>
            <person name="Barlow S.B."/>
            <person name="Starkenburg S.R."/>
            <person name="Cattolico R.A."/>
        </authorList>
    </citation>
    <scope>NUCLEOTIDE SEQUENCE</scope>
    <source>
        <strain evidence="2">CCMP291</strain>
    </source>
</reference>
<keyword evidence="2" id="KW-1185">Reference proteome</keyword>
<comment type="caution">
    <text evidence="1">The sequence shown here is derived from an EMBL/GenBank/DDBJ whole genome shotgun (WGS) entry which is preliminary data.</text>
</comment>
<protein>
    <submittedName>
        <fullName evidence="1">Uncharacterized protein</fullName>
    </submittedName>
</protein>
<dbReference type="Proteomes" id="UP000037460">
    <property type="component" value="Unassembled WGS sequence"/>
</dbReference>
<dbReference type="AlphaFoldDB" id="A0A0M0JXW2"/>
<gene>
    <name evidence="1" type="ORF">Ctob_015878</name>
</gene>
<proteinExistence type="predicted"/>